<evidence type="ECO:0000256" key="4">
    <source>
        <dbReference type="ARBA" id="ARBA00022679"/>
    </source>
</evidence>
<dbReference type="PANTHER" id="PTHR30582">
    <property type="entry name" value="L,D-TRANSPEPTIDASE"/>
    <property type="match status" value="1"/>
</dbReference>
<protein>
    <submittedName>
        <fullName evidence="12">Putative L,D-transpeptidase YnhG</fullName>
        <ecNumber evidence="12">2.-.-.-</ecNumber>
    </submittedName>
</protein>
<evidence type="ECO:0000256" key="1">
    <source>
        <dbReference type="ARBA" id="ARBA00004752"/>
    </source>
</evidence>
<dbReference type="EC" id="2.-.-.-" evidence="12"/>
<dbReference type="CDD" id="cd16913">
    <property type="entry name" value="YkuD_like"/>
    <property type="match status" value="1"/>
</dbReference>
<name>A0A518D300_9BACT</name>
<dbReference type="EMBL" id="CP036290">
    <property type="protein sequence ID" value="QDU85847.1"/>
    <property type="molecule type" value="Genomic_DNA"/>
</dbReference>
<dbReference type="AlphaFoldDB" id="A0A518D300"/>
<dbReference type="GO" id="GO:0008360">
    <property type="term" value="P:regulation of cell shape"/>
    <property type="evidence" value="ECO:0007669"/>
    <property type="project" value="UniProtKB-UniRule"/>
</dbReference>
<dbReference type="GO" id="GO:0005576">
    <property type="term" value="C:extracellular region"/>
    <property type="evidence" value="ECO:0007669"/>
    <property type="project" value="TreeGrafter"/>
</dbReference>
<feature type="domain" description="L,D-TPase catalytic" evidence="11">
    <location>
        <begin position="305"/>
        <end position="433"/>
    </location>
</feature>
<keyword evidence="13" id="KW-1185">Reference proteome</keyword>
<dbReference type="GO" id="GO:0071555">
    <property type="term" value="P:cell wall organization"/>
    <property type="evidence" value="ECO:0007669"/>
    <property type="project" value="UniProtKB-UniRule"/>
</dbReference>
<dbReference type="RefSeq" id="WP_419185965.1">
    <property type="nucleotide sequence ID" value="NZ_CP036290.1"/>
</dbReference>
<gene>
    <name evidence="12" type="primary">ynhG</name>
    <name evidence="12" type="ORF">Pla163_29930</name>
</gene>
<accession>A0A518D300</accession>
<evidence type="ECO:0000313" key="13">
    <source>
        <dbReference type="Proteomes" id="UP000319342"/>
    </source>
</evidence>
<dbReference type="Gene3D" id="2.40.440.10">
    <property type="entry name" value="L,D-transpeptidase catalytic domain-like"/>
    <property type="match status" value="1"/>
</dbReference>
<comment type="pathway">
    <text evidence="1 9">Cell wall biogenesis; peptidoglycan biosynthesis.</text>
</comment>
<reference evidence="12 13" key="1">
    <citation type="submission" date="2019-02" db="EMBL/GenBank/DDBJ databases">
        <title>Deep-cultivation of Planctomycetes and their phenomic and genomic characterization uncovers novel biology.</title>
        <authorList>
            <person name="Wiegand S."/>
            <person name="Jogler M."/>
            <person name="Boedeker C."/>
            <person name="Pinto D."/>
            <person name="Vollmers J."/>
            <person name="Rivas-Marin E."/>
            <person name="Kohn T."/>
            <person name="Peeters S.H."/>
            <person name="Heuer A."/>
            <person name="Rast P."/>
            <person name="Oberbeckmann S."/>
            <person name="Bunk B."/>
            <person name="Jeske O."/>
            <person name="Meyerdierks A."/>
            <person name="Storesund J.E."/>
            <person name="Kallscheuer N."/>
            <person name="Luecker S."/>
            <person name="Lage O.M."/>
            <person name="Pohl T."/>
            <person name="Merkel B.J."/>
            <person name="Hornburger P."/>
            <person name="Mueller R.-W."/>
            <person name="Bruemmer F."/>
            <person name="Labrenz M."/>
            <person name="Spormann A.M."/>
            <person name="Op den Camp H."/>
            <person name="Overmann J."/>
            <person name="Amann R."/>
            <person name="Jetten M.S.M."/>
            <person name="Mascher T."/>
            <person name="Medema M.H."/>
            <person name="Devos D.P."/>
            <person name="Kaster A.-K."/>
            <person name="Ovreas L."/>
            <person name="Rohde M."/>
            <person name="Galperin M.Y."/>
            <person name="Jogler C."/>
        </authorList>
    </citation>
    <scope>NUCLEOTIDE SEQUENCE [LARGE SCALE GENOMIC DNA]</scope>
    <source>
        <strain evidence="12 13">Pla163</strain>
    </source>
</reference>
<feature type="compositionally biased region" description="Low complexity" evidence="10">
    <location>
        <begin position="54"/>
        <end position="68"/>
    </location>
</feature>
<dbReference type="InterPro" id="IPR038063">
    <property type="entry name" value="Transpep_catalytic_dom"/>
</dbReference>
<dbReference type="PANTHER" id="PTHR30582:SF24">
    <property type="entry name" value="L,D-TRANSPEPTIDASE ERFK_SRFK-RELATED"/>
    <property type="match status" value="1"/>
</dbReference>
<dbReference type="GO" id="GO:0018104">
    <property type="term" value="P:peptidoglycan-protein cross-linking"/>
    <property type="evidence" value="ECO:0007669"/>
    <property type="project" value="TreeGrafter"/>
</dbReference>
<keyword evidence="8 9" id="KW-0961">Cell wall biogenesis/degradation</keyword>
<keyword evidence="3" id="KW-0328">Glycosyltransferase</keyword>
<evidence type="ECO:0000256" key="8">
    <source>
        <dbReference type="ARBA" id="ARBA00023316"/>
    </source>
</evidence>
<dbReference type="SUPFAM" id="SSF141523">
    <property type="entry name" value="L,D-transpeptidase catalytic domain-like"/>
    <property type="match status" value="1"/>
</dbReference>
<evidence type="ECO:0000256" key="10">
    <source>
        <dbReference type="SAM" id="MobiDB-lite"/>
    </source>
</evidence>
<dbReference type="GO" id="GO:0071972">
    <property type="term" value="F:peptidoglycan L,D-transpeptidase activity"/>
    <property type="evidence" value="ECO:0007669"/>
    <property type="project" value="TreeGrafter"/>
</dbReference>
<evidence type="ECO:0000256" key="2">
    <source>
        <dbReference type="ARBA" id="ARBA00005992"/>
    </source>
</evidence>
<dbReference type="UniPathway" id="UPA00219"/>
<feature type="active site" description="Nucleophile" evidence="9">
    <location>
        <position position="409"/>
    </location>
</feature>
<keyword evidence="4 12" id="KW-0808">Transferase</keyword>
<dbReference type="PROSITE" id="PS52029">
    <property type="entry name" value="LD_TPASE"/>
    <property type="match status" value="1"/>
</dbReference>
<organism evidence="12 13">
    <name type="scientific">Rohdeia mirabilis</name>
    <dbReference type="NCBI Taxonomy" id="2528008"/>
    <lineage>
        <taxon>Bacteria</taxon>
        <taxon>Pseudomonadati</taxon>
        <taxon>Planctomycetota</taxon>
        <taxon>Planctomycetia</taxon>
        <taxon>Planctomycetia incertae sedis</taxon>
        <taxon>Rohdeia</taxon>
    </lineage>
</organism>
<proteinExistence type="inferred from homology"/>
<evidence type="ECO:0000259" key="11">
    <source>
        <dbReference type="PROSITE" id="PS52029"/>
    </source>
</evidence>
<dbReference type="Pfam" id="PF03734">
    <property type="entry name" value="YkuD"/>
    <property type="match status" value="1"/>
</dbReference>
<feature type="region of interest" description="Disordered" evidence="10">
    <location>
        <begin position="32"/>
        <end position="69"/>
    </location>
</feature>
<evidence type="ECO:0000256" key="6">
    <source>
        <dbReference type="ARBA" id="ARBA00022960"/>
    </source>
</evidence>
<dbReference type="GO" id="GO:0016757">
    <property type="term" value="F:glycosyltransferase activity"/>
    <property type="evidence" value="ECO:0007669"/>
    <property type="project" value="UniProtKB-KW"/>
</dbReference>
<keyword evidence="5" id="KW-0378">Hydrolase</keyword>
<comment type="similarity">
    <text evidence="2">Belongs to the YkuD family.</text>
</comment>
<evidence type="ECO:0000256" key="7">
    <source>
        <dbReference type="ARBA" id="ARBA00022984"/>
    </source>
</evidence>
<evidence type="ECO:0000313" key="12">
    <source>
        <dbReference type="EMBL" id="QDU85847.1"/>
    </source>
</evidence>
<dbReference type="Proteomes" id="UP000319342">
    <property type="component" value="Chromosome"/>
</dbReference>
<dbReference type="InterPro" id="IPR005490">
    <property type="entry name" value="LD_TPept_cat_dom"/>
</dbReference>
<dbReference type="InterPro" id="IPR050979">
    <property type="entry name" value="LD-transpeptidase"/>
</dbReference>
<keyword evidence="6 9" id="KW-0133">Cell shape</keyword>
<evidence type="ECO:0000256" key="5">
    <source>
        <dbReference type="ARBA" id="ARBA00022801"/>
    </source>
</evidence>
<feature type="active site" description="Proton donor/acceptor" evidence="9">
    <location>
        <position position="393"/>
    </location>
</feature>
<evidence type="ECO:0000256" key="3">
    <source>
        <dbReference type="ARBA" id="ARBA00022676"/>
    </source>
</evidence>
<evidence type="ECO:0000256" key="9">
    <source>
        <dbReference type="PROSITE-ProRule" id="PRU01373"/>
    </source>
</evidence>
<sequence length="434" mass="46808">MRILVVLALTAALAWAGFRLFGGPVDAVGPIDGGSGTPAIDRGAEPVTPPPSNAEQQPAPAVEAPPAVSEDVNPFAAPQAAPFEDPELWVELAAYVAHGRFPEALAQARSAEPALPADRLEVLSCLLEALAGDADVARDRAAALFARDALADREVTLLQAALGTGPPPAPGRHVDPLDLGVELATVYRSAQEAAARGRLEEAAGALTRLFRSELDAPWDTRPTDLDHWTALLRDVQRRYRWDPRGEWPSFDLTVQSGEGLTMVRKRALAQRPDLNLSTGLIARVNGVDGSSIHPGDVLRIPTEPVTVFVDVSKHWLLYSIGPHVVEAWPVGTGAHGSETITGTFVVGDKQENPTWWPKGRPPVLPHDPENPLGTRWIGWREEGAERDTSYGFHGTREPETIGFDASEGCVRMRNGDVEVLFEILPVGSRFTVRD</sequence>
<keyword evidence="7 9" id="KW-0573">Peptidoglycan synthesis</keyword>